<evidence type="ECO:0000256" key="1">
    <source>
        <dbReference type="SAM" id="Phobius"/>
    </source>
</evidence>
<dbReference type="STRING" id="82801.SAMN04488506_0686"/>
<keyword evidence="1" id="KW-0472">Membrane</keyword>
<evidence type="ECO:0000259" key="2">
    <source>
        <dbReference type="Pfam" id="PF03413"/>
    </source>
</evidence>
<dbReference type="Proteomes" id="UP000199136">
    <property type="component" value="Unassembled WGS sequence"/>
</dbReference>
<proteinExistence type="predicted"/>
<evidence type="ECO:0000313" key="4">
    <source>
        <dbReference type="Proteomes" id="UP000199136"/>
    </source>
</evidence>
<keyword evidence="1" id="KW-0812">Transmembrane</keyword>
<evidence type="ECO:0000313" key="3">
    <source>
        <dbReference type="EMBL" id="SFQ12965.1"/>
    </source>
</evidence>
<feature type="domain" description="PepSY" evidence="2">
    <location>
        <begin position="42"/>
        <end position="110"/>
    </location>
</feature>
<dbReference type="Pfam" id="PF03413">
    <property type="entry name" value="PepSY"/>
    <property type="match status" value="1"/>
</dbReference>
<feature type="transmembrane region" description="Helical" evidence="1">
    <location>
        <begin position="6"/>
        <end position="29"/>
    </location>
</feature>
<dbReference type="AlphaFoldDB" id="A0A1I5VZT1"/>
<dbReference type="RefSeq" id="WP_092479750.1">
    <property type="nucleotide sequence ID" value="NZ_FOXW01000002.1"/>
</dbReference>
<dbReference type="OrthoDB" id="2989832at2"/>
<gene>
    <name evidence="3" type="ORF">SAMN04488506_0686</name>
</gene>
<keyword evidence="4" id="KW-1185">Reference proteome</keyword>
<dbReference type="InterPro" id="IPR025711">
    <property type="entry name" value="PepSY"/>
</dbReference>
<keyword evidence="1" id="KW-1133">Transmembrane helix</keyword>
<organism evidence="3 4">
    <name type="scientific">Desemzia incerta</name>
    <dbReference type="NCBI Taxonomy" id="82801"/>
    <lineage>
        <taxon>Bacteria</taxon>
        <taxon>Bacillati</taxon>
        <taxon>Bacillota</taxon>
        <taxon>Bacilli</taxon>
        <taxon>Lactobacillales</taxon>
        <taxon>Carnobacteriaceae</taxon>
        <taxon>Desemzia</taxon>
    </lineage>
</organism>
<dbReference type="EMBL" id="FOXW01000002">
    <property type="protein sequence ID" value="SFQ12965.1"/>
    <property type="molecule type" value="Genomic_DNA"/>
</dbReference>
<name>A0A1I5VZT1_9LACT</name>
<accession>A0A1I5VZT1</accession>
<sequence>MTHKNGFSTTLSVCGGVLFGAGIVSGYLLNGYVKKNKPLNGDKILKRIKKAFLEEGPIEGSWIELTKVPMQKFALKTKVYYGGISRIEENQLVQYEFLADAYTGTVLDIYRL</sequence>
<protein>
    <submittedName>
        <fullName evidence="3">Predicted small secreted protein</fullName>
    </submittedName>
</protein>
<reference evidence="3 4" key="1">
    <citation type="submission" date="2016-10" db="EMBL/GenBank/DDBJ databases">
        <authorList>
            <person name="de Groot N.N."/>
        </authorList>
    </citation>
    <scope>NUCLEOTIDE SEQUENCE [LARGE SCALE GENOMIC DNA]</scope>
    <source>
        <strain evidence="3 4">DSM 20581</strain>
    </source>
</reference>